<keyword evidence="2" id="KW-0501">Molybdenum cofactor biosynthesis</keyword>
<reference evidence="5" key="1">
    <citation type="submission" date="2021-02" db="EMBL/GenBank/DDBJ databases">
        <authorList>
            <person name="Cremers G."/>
            <person name="Picone N."/>
        </authorList>
    </citation>
    <scope>NUCLEOTIDE SEQUENCE</scope>
    <source>
        <strain evidence="5">PQ17</strain>
    </source>
</reference>
<feature type="domain" description="Molybdopterin cofactor biosynthesis C (MoaC)" evidence="4">
    <location>
        <begin position="17"/>
        <end position="149"/>
    </location>
</feature>
<dbReference type="InterPro" id="IPR002820">
    <property type="entry name" value="Mopterin_CF_biosynth-C_dom"/>
</dbReference>
<dbReference type="GO" id="GO:0006777">
    <property type="term" value="P:Mo-molybdopterin cofactor biosynthetic process"/>
    <property type="evidence" value="ECO:0007669"/>
    <property type="project" value="UniProtKB-KW"/>
</dbReference>
<keyword evidence="5" id="KW-0456">Lyase</keyword>
<keyword evidence="6" id="KW-1185">Reference proteome</keyword>
<dbReference type="NCBIfam" id="TIGR00581">
    <property type="entry name" value="moaC"/>
    <property type="match status" value="1"/>
</dbReference>
<accession>A0A8J2FMN5</accession>
<dbReference type="InterPro" id="IPR023045">
    <property type="entry name" value="MoaC"/>
</dbReference>
<comment type="caution">
    <text evidence="5">The sequence shown here is derived from an EMBL/GenBank/DDBJ whole genome shotgun (WGS) entry which is preliminary data.</text>
</comment>
<dbReference type="Gene3D" id="3.30.70.640">
    <property type="entry name" value="Molybdopterin cofactor biosynthesis C (MoaC) domain"/>
    <property type="match status" value="1"/>
</dbReference>
<organism evidence="5 6">
    <name type="scientific">Candidatus Methylacidithermus pantelleriae</name>
    <dbReference type="NCBI Taxonomy" id="2744239"/>
    <lineage>
        <taxon>Bacteria</taxon>
        <taxon>Pseudomonadati</taxon>
        <taxon>Verrucomicrobiota</taxon>
        <taxon>Methylacidiphilae</taxon>
        <taxon>Methylacidiphilales</taxon>
        <taxon>Methylacidiphilaceae</taxon>
        <taxon>Candidatus Methylacidithermus</taxon>
    </lineage>
</organism>
<proteinExistence type="predicted"/>
<evidence type="ECO:0000313" key="6">
    <source>
        <dbReference type="Proteomes" id="UP000663859"/>
    </source>
</evidence>
<evidence type="ECO:0000256" key="2">
    <source>
        <dbReference type="ARBA" id="ARBA00023150"/>
    </source>
</evidence>
<dbReference type="EMBL" id="CAJNOB010000001">
    <property type="protein sequence ID" value="CAF0689402.1"/>
    <property type="molecule type" value="Genomic_DNA"/>
</dbReference>
<comment type="function">
    <text evidence="3">Catalyzes the conversion of (8S)-3',8-cyclo-7,8-dihydroguanosine 5'-triphosphate to cyclic pyranopterin monophosphate (cPMP).</text>
</comment>
<dbReference type="GO" id="GO:0061799">
    <property type="term" value="F:cyclic pyranopterin monophosphate synthase activity"/>
    <property type="evidence" value="ECO:0007669"/>
    <property type="project" value="UniProtKB-EC"/>
</dbReference>
<gene>
    <name evidence="5" type="primary">moaC</name>
    <name evidence="5" type="ORF">MPNT_10210</name>
</gene>
<evidence type="ECO:0000256" key="3">
    <source>
        <dbReference type="ARBA" id="ARBA00055087"/>
    </source>
</evidence>
<evidence type="ECO:0000313" key="5">
    <source>
        <dbReference type="EMBL" id="CAF0689402.1"/>
    </source>
</evidence>
<dbReference type="RefSeq" id="WP_174581681.1">
    <property type="nucleotide sequence ID" value="NZ_CAJNOB010000001.1"/>
</dbReference>
<dbReference type="Pfam" id="PF01967">
    <property type="entry name" value="MoaC"/>
    <property type="match status" value="1"/>
</dbReference>
<dbReference type="EC" id="4.6.1.17" evidence="5"/>
<dbReference type="UniPathway" id="UPA00344"/>
<dbReference type="SUPFAM" id="SSF55040">
    <property type="entry name" value="Molybdenum cofactor biosynthesis protein C, MoaC"/>
    <property type="match status" value="1"/>
</dbReference>
<evidence type="ECO:0000256" key="1">
    <source>
        <dbReference type="ARBA" id="ARBA00005046"/>
    </source>
</evidence>
<comment type="pathway">
    <text evidence="1">Cofactor biosynthesis; molybdopterin biosynthesis.</text>
</comment>
<sequence>MGDAPPERFHAQESLSMVAVGEKPVQLRRARAGVFVRLPSSTRRALEEGKLPKGNAWVAAKVAGILAAKKTAELLPLCHPLPLEHVVVDCHLHPEGVEVESRVETSAKTGVEMEALVAAAVAALTLYDMCKGLGGEIVIEGLRLLEKEKR</sequence>
<dbReference type="Proteomes" id="UP000663859">
    <property type="component" value="Unassembled WGS sequence"/>
</dbReference>
<dbReference type="AlphaFoldDB" id="A0A8J2FMN5"/>
<name>A0A8J2FMN5_9BACT</name>
<dbReference type="InterPro" id="IPR036522">
    <property type="entry name" value="MoaC_sf"/>
</dbReference>
<evidence type="ECO:0000259" key="4">
    <source>
        <dbReference type="Pfam" id="PF01967"/>
    </source>
</evidence>
<protein>
    <submittedName>
        <fullName evidence="5">Cyclic pyranopterin monophosphate synthase</fullName>
        <ecNumber evidence="5">4.6.1.17</ecNumber>
    </submittedName>
</protein>